<dbReference type="GO" id="GO:0003934">
    <property type="term" value="F:GTP cyclohydrolase I activity"/>
    <property type="evidence" value="ECO:0007669"/>
    <property type="project" value="UniProtKB-UniRule"/>
</dbReference>
<dbReference type="FunFam" id="3.30.1130.10:FF:000001">
    <property type="entry name" value="GTP cyclohydrolase 1"/>
    <property type="match status" value="1"/>
</dbReference>
<dbReference type="HAMAP" id="MF_00223">
    <property type="entry name" value="FolE"/>
    <property type="match status" value="1"/>
</dbReference>
<evidence type="ECO:0000256" key="3">
    <source>
        <dbReference type="ARBA" id="ARBA00022563"/>
    </source>
</evidence>
<dbReference type="Gene3D" id="3.30.1130.10">
    <property type="match status" value="1"/>
</dbReference>
<proteinExistence type="inferred from homology"/>
<comment type="similarity">
    <text evidence="5">Belongs to the GTP cyclohydrolase I family.</text>
</comment>
<keyword evidence="8" id="KW-1185">Reference proteome</keyword>
<protein>
    <recommendedName>
        <fullName evidence="5">GTP cyclohydrolase 1</fullName>
        <ecNumber evidence="5">3.5.4.16</ecNumber>
    </recommendedName>
    <alternativeName>
        <fullName evidence="5">GTP cyclohydrolase I</fullName>
        <shortName evidence="5">GTP-CH-I</shortName>
    </alternativeName>
</protein>
<dbReference type="InterPro" id="IPR018234">
    <property type="entry name" value="GTP_CycHdrlase_I_CS"/>
</dbReference>
<keyword evidence="5" id="KW-0342">GTP-binding</keyword>
<feature type="binding site" evidence="5">
    <location>
        <position position="147"/>
    </location>
    <ligand>
        <name>Zn(2+)</name>
        <dbReference type="ChEBI" id="CHEBI:29105"/>
    </ligand>
</feature>
<comment type="subunit">
    <text evidence="5">Homopolymer.</text>
</comment>
<dbReference type="Pfam" id="PF01227">
    <property type="entry name" value="GTP_cyclohydroI"/>
    <property type="match status" value="1"/>
</dbReference>
<feature type="binding site" evidence="5">
    <location>
        <position position="75"/>
    </location>
    <ligand>
        <name>Zn(2+)</name>
        <dbReference type="ChEBI" id="CHEBI:29105"/>
    </ligand>
</feature>
<feature type="domain" description="GTP cyclohydrolase I" evidence="6">
    <location>
        <begin position="9"/>
        <end position="183"/>
    </location>
</feature>
<feature type="binding site" evidence="5">
    <location>
        <position position="78"/>
    </location>
    <ligand>
        <name>Zn(2+)</name>
        <dbReference type="ChEBI" id="CHEBI:29105"/>
    </ligand>
</feature>
<dbReference type="PANTHER" id="PTHR11109:SF7">
    <property type="entry name" value="GTP CYCLOHYDROLASE 1"/>
    <property type="match status" value="1"/>
</dbReference>
<dbReference type="EMBL" id="PTJA01000012">
    <property type="protein sequence ID" value="PPK78876.1"/>
    <property type="molecule type" value="Genomic_DNA"/>
</dbReference>
<dbReference type="SUPFAM" id="SSF55620">
    <property type="entry name" value="Tetrahydrobiopterin biosynthesis enzymes-like"/>
    <property type="match status" value="1"/>
</dbReference>
<comment type="catalytic activity">
    <reaction evidence="1 5">
        <text>GTP + H2O = 7,8-dihydroneopterin 3'-triphosphate + formate + H(+)</text>
        <dbReference type="Rhea" id="RHEA:17473"/>
        <dbReference type="ChEBI" id="CHEBI:15377"/>
        <dbReference type="ChEBI" id="CHEBI:15378"/>
        <dbReference type="ChEBI" id="CHEBI:15740"/>
        <dbReference type="ChEBI" id="CHEBI:37565"/>
        <dbReference type="ChEBI" id="CHEBI:58462"/>
        <dbReference type="EC" id="3.5.4.16"/>
    </reaction>
</comment>
<dbReference type="FunFam" id="1.10.286.10:FF:000001">
    <property type="entry name" value="GTP cyclohydrolase 1"/>
    <property type="match status" value="1"/>
</dbReference>
<dbReference type="NCBIfam" id="NF006826">
    <property type="entry name" value="PRK09347.1-3"/>
    <property type="match status" value="1"/>
</dbReference>
<dbReference type="OrthoDB" id="9801207at2"/>
<dbReference type="GO" id="GO:0008270">
    <property type="term" value="F:zinc ion binding"/>
    <property type="evidence" value="ECO:0007669"/>
    <property type="project" value="UniProtKB-UniRule"/>
</dbReference>
<sequence>MDKERIRFAVRELLIAIGEDPDREGLKETPERISNMYSEIFAGLETSPQSVLKYFGESCTEEMVVVKDIPFYSMCEHHLLPFYGTASICYIPAPGRLLGLSKLARVVDICAKKPQLQERLGAEIVNILENDAQAIGAAILIKAEHLCMNMRGIRKPGTKTVTTCFAGIFKTDDKARKEALQLLSLEKD</sequence>
<evidence type="ECO:0000313" key="8">
    <source>
        <dbReference type="Proteomes" id="UP000237749"/>
    </source>
</evidence>
<evidence type="ECO:0000259" key="6">
    <source>
        <dbReference type="Pfam" id="PF01227"/>
    </source>
</evidence>
<comment type="caution">
    <text evidence="7">The sequence shown here is derived from an EMBL/GenBank/DDBJ whole genome shotgun (WGS) entry which is preliminary data.</text>
</comment>
<keyword evidence="4 5" id="KW-0378">Hydrolase</keyword>
<dbReference type="RefSeq" id="WP_104438580.1">
    <property type="nucleotide sequence ID" value="NZ_PTJA01000012.1"/>
</dbReference>
<evidence type="ECO:0000256" key="2">
    <source>
        <dbReference type="ARBA" id="ARBA00005080"/>
    </source>
</evidence>
<dbReference type="UniPathway" id="UPA00848">
    <property type="reaction ID" value="UER00151"/>
</dbReference>
<dbReference type="PANTHER" id="PTHR11109">
    <property type="entry name" value="GTP CYCLOHYDROLASE I"/>
    <property type="match status" value="1"/>
</dbReference>
<organism evidence="7 8">
    <name type="scientific">Lacrimispora xylanisolvens</name>
    <dbReference type="NCBI Taxonomy" id="384636"/>
    <lineage>
        <taxon>Bacteria</taxon>
        <taxon>Bacillati</taxon>
        <taxon>Bacillota</taxon>
        <taxon>Clostridia</taxon>
        <taxon>Lachnospirales</taxon>
        <taxon>Lachnospiraceae</taxon>
        <taxon>Lacrimispora</taxon>
    </lineage>
</organism>
<dbReference type="NCBIfam" id="NF006825">
    <property type="entry name" value="PRK09347.1-2"/>
    <property type="match status" value="1"/>
</dbReference>
<dbReference type="InterPro" id="IPR020602">
    <property type="entry name" value="GTP_CycHdrlase_I_dom"/>
</dbReference>
<evidence type="ECO:0000256" key="5">
    <source>
        <dbReference type="HAMAP-Rule" id="MF_00223"/>
    </source>
</evidence>
<keyword evidence="5" id="KW-0479">Metal-binding</keyword>
<dbReference type="InterPro" id="IPR001474">
    <property type="entry name" value="GTP_CycHdrlase_I"/>
</dbReference>
<dbReference type="GO" id="GO:0005525">
    <property type="term" value="F:GTP binding"/>
    <property type="evidence" value="ECO:0007669"/>
    <property type="project" value="UniProtKB-KW"/>
</dbReference>
<dbReference type="GO" id="GO:0046654">
    <property type="term" value="P:tetrahydrofolate biosynthetic process"/>
    <property type="evidence" value="ECO:0007669"/>
    <property type="project" value="UniProtKB-UniRule"/>
</dbReference>
<keyword evidence="5" id="KW-0547">Nucleotide-binding</keyword>
<dbReference type="PROSITE" id="PS00859">
    <property type="entry name" value="GTP_CYCLOHYDROL_1_1"/>
    <property type="match status" value="1"/>
</dbReference>
<gene>
    <name evidence="5" type="primary">folE</name>
    <name evidence="7" type="ORF">BXY41_11235</name>
</gene>
<dbReference type="InterPro" id="IPR043133">
    <property type="entry name" value="GTP-CH-I_C/QueF"/>
</dbReference>
<dbReference type="AlphaFoldDB" id="A0A2S6HN02"/>
<dbReference type="Gene3D" id="1.10.286.10">
    <property type="match status" value="1"/>
</dbReference>
<evidence type="ECO:0000256" key="4">
    <source>
        <dbReference type="ARBA" id="ARBA00022801"/>
    </source>
</evidence>
<comment type="pathway">
    <text evidence="2 5">Cofactor biosynthesis; 7,8-dihydroneopterin triphosphate biosynthesis; 7,8-dihydroneopterin triphosphate from GTP: step 1/1.</text>
</comment>
<dbReference type="Proteomes" id="UP000237749">
    <property type="component" value="Unassembled WGS sequence"/>
</dbReference>
<evidence type="ECO:0000313" key="7">
    <source>
        <dbReference type="EMBL" id="PPK78876.1"/>
    </source>
</evidence>
<keyword evidence="3 5" id="KW-0554">One-carbon metabolism</keyword>
<dbReference type="InterPro" id="IPR043134">
    <property type="entry name" value="GTP-CH-I_N"/>
</dbReference>
<name>A0A2S6HN02_9FIRM</name>
<dbReference type="GO" id="GO:0006730">
    <property type="term" value="P:one-carbon metabolic process"/>
    <property type="evidence" value="ECO:0007669"/>
    <property type="project" value="UniProtKB-UniRule"/>
</dbReference>
<evidence type="ECO:0000256" key="1">
    <source>
        <dbReference type="ARBA" id="ARBA00001052"/>
    </source>
</evidence>
<dbReference type="GO" id="GO:0006729">
    <property type="term" value="P:tetrahydrobiopterin biosynthetic process"/>
    <property type="evidence" value="ECO:0007669"/>
    <property type="project" value="TreeGrafter"/>
</dbReference>
<dbReference type="NCBIfam" id="TIGR00063">
    <property type="entry name" value="folE"/>
    <property type="match status" value="1"/>
</dbReference>
<reference evidence="7 8" key="1">
    <citation type="submission" date="2018-02" db="EMBL/GenBank/DDBJ databases">
        <title>Genomic Encyclopedia of Archaeal and Bacterial Type Strains, Phase II (KMG-II): from individual species to whole genera.</title>
        <authorList>
            <person name="Goeker M."/>
        </authorList>
    </citation>
    <scope>NUCLEOTIDE SEQUENCE [LARGE SCALE GENOMIC DNA]</scope>
    <source>
        <strain evidence="7 8">DSM 3808</strain>
    </source>
</reference>
<accession>A0A2S6HN02</accession>
<dbReference type="GO" id="GO:0005737">
    <property type="term" value="C:cytoplasm"/>
    <property type="evidence" value="ECO:0007669"/>
    <property type="project" value="TreeGrafter"/>
</dbReference>
<dbReference type="EC" id="3.5.4.16" evidence="5"/>
<keyword evidence="5" id="KW-0862">Zinc</keyword>